<comment type="caution">
    <text evidence="2">The sequence shown here is derived from an EMBL/GenBank/DDBJ whole genome shotgun (WGS) entry which is preliminary data.</text>
</comment>
<dbReference type="Gene3D" id="3.90.1530.10">
    <property type="entry name" value="Conserved hypothetical protein from pyrococcus furiosus pfu- 392566-001, ParB domain"/>
    <property type="match status" value="1"/>
</dbReference>
<feature type="region of interest" description="Disordered" evidence="1">
    <location>
        <begin position="1"/>
        <end position="26"/>
    </location>
</feature>
<proteinExistence type="predicted"/>
<dbReference type="Gene3D" id="1.10.8.10">
    <property type="entry name" value="DNA helicase RuvA subunit, C-terminal domain"/>
    <property type="match status" value="1"/>
</dbReference>
<dbReference type="EMBL" id="VAUP01000007">
    <property type="protein sequence ID" value="TLX44558.1"/>
    <property type="molecule type" value="Genomic_DNA"/>
</dbReference>
<dbReference type="InterPro" id="IPR014956">
    <property type="entry name" value="ParBc_2"/>
</dbReference>
<evidence type="ECO:0000256" key="1">
    <source>
        <dbReference type="SAM" id="MobiDB-lite"/>
    </source>
</evidence>
<evidence type="ECO:0000313" key="2">
    <source>
        <dbReference type="EMBL" id="TLX44558.1"/>
    </source>
</evidence>
<dbReference type="Pfam" id="PF08857">
    <property type="entry name" value="ParBc_2"/>
    <property type="match status" value="1"/>
</dbReference>
<gene>
    <name evidence="2" type="ORF">FBQ73_03035</name>
</gene>
<dbReference type="OrthoDB" id="552416at2"/>
<evidence type="ECO:0008006" key="4">
    <source>
        <dbReference type="Google" id="ProtNLM"/>
    </source>
</evidence>
<dbReference type="SUPFAM" id="SSF110849">
    <property type="entry name" value="ParB/Sulfiredoxin"/>
    <property type="match status" value="1"/>
</dbReference>
<reference evidence="2 3" key="1">
    <citation type="submission" date="2019-05" db="EMBL/GenBank/DDBJ databases">
        <authorList>
            <person name="Zhou X."/>
        </authorList>
    </citation>
    <scope>NUCLEOTIDE SEQUENCE [LARGE SCALE GENOMIC DNA]</scope>
    <source>
        <strain evidence="2 3">DSM 432</strain>
    </source>
</reference>
<dbReference type="Proteomes" id="UP000305131">
    <property type="component" value="Unassembled WGS sequence"/>
</dbReference>
<evidence type="ECO:0000313" key="3">
    <source>
        <dbReference type="Proteomes" id="UP000305131"/>
    </source>
</evidence>
<dbReference type="CDD" id="cd16390">
    <property type="entry name" value="ParB_N_Srx_like"/>
    <property type="match status" value="1"/>
</dbReference>
<organism evidence="2 3">
    <name type="scientific">Xanthobacter autotrophicus</name>
    <dbReference type="NCBI Taxonomy" id="280"/>
    <lineage>
        <taxon>Bacteria</taxon>
        <taxon>Pseudomonadati</taxon>
        <taxon>Pseudomonadota</taxon>
        <taxon>Alphaproteobacteria</taxon>
        <taxon>Hyphomicrobiales</taxon>
        <taxon>Xanthobacteraceae</taxon>
        <taxon>Xanthobacter</taxon>
    </lineage>
</organism>
<sequence>MTSGNAPPLVRRKPASARGDAMTDANPDDLREVAIDALHPTQLNLGMDEVKRRAQQMAGLSRSALRAQLEKKAVPYVIGPKKRLYMTDHHHLCRALLLAGHDTVLVGRPREDADWSDLDLPTFWHRMEAQGLCWPIDVDGNRRPCVKIPGHISELTDNPWRTLARGVRGDAYTNLDTPFQEFMWGNYYRSFMTTRLLQSDIELAEKLAVKLSRLDEAQDLPGYLGSK</sequence>
<dbReference type="InterPro" id="IPR036086">
    <property type="entry name" value="ParB/Sulfiredoxin_sf"/>
</dbReference>
<accession>A0A6C1KJS6</accession>
<name>A0A6C1KJS6_XANAU</name>
<protein>
    <recommendedName>
        <fullName evidence="4">Chromosome partitioning protein ParB</fullName>
    </recommendedName>
</protein>
<dbReference type="AlphaFoldDB" id="A0A6C1KJS6"/>